<keyword evidence="10 12" id="KW-0807">Transducer</keyword>
<dbReference type="GO" id="GO:0016020">
    <property type="term" value="C:membrane"/>
    <property type="evidence" value="ECO:0007669"/>
    <property type="project" value="UniProtKB-SubCell"/>
</dbReference>
<gene>
    <name evidence="14" type="ORF">GDO86_013531</name>
</gene>
<evidence type="ECO:0000256" key="13">
    <source>
        <dbReference type="SAM" id="Phobius"/>
    </source>
</evidence>
<dbReference type="AlphaFoldDB" id="A0A8T2IRN6"/>
<evidence type="ECO:0000256" key="5">
    <source>
        <dbReference type="ARBA" id="ARBA00022692"/>
    </source>
</evidence>
<evidence type="ECO:0000256" key="1">
    <source>
        <dbReference type="ARBA" id="ARBA00004141"/>
    </source>
</evidence>
<keyword evidence="3 12" id="KW-0919">Taste</keyword>
<comment type="subcellular location">
    <subcellularLocation>
        <location evidence="1 12">Membrane</location>
        <topology evidence="1 12">Multi-pass membrane protein</topology>
    </subcellularLocation>
</comment>
<accession>A0A8T2IRN6</accession>
<comment type="caution">
    <text evidence="14">The sequence shown here is derived from an EMBL/GenBank/DDBJ whole genome shotgun (WGS) entry which is preliminary data.</text>
</comment>
<evidence type="ECO:0000313" key="15">
    <source>
        <dbReference type="Proteomes" id="UP000812440"/>
    </source>
</evidence>
<evidence type="ECO:0000256" key="6">
    <source>
        <dbReference type="ARBA" id="ARBA00022989"/>
    </source>
</evidence>
<dbReference type="GO" id="GO:0033038">
    <property type="term" value="F:bitter taste receptor activity"/>
    <property type="evidence" value="ECO:0007669"/>
    <property type="project" value="InterPro"/>
</dbReference>
<feature type="transmembrane region" description="Helical" evidence="13">
    <location>
        <begin position="238"/>
        <end position="260"/>
    </location>
</feature>
<dbReference type="InterPro" id="IPR007960">
    <property type="entry name" value="TAS2R"/>
</dbReference>
<dbReference type="PANTHER" id="PTHR11394">
    <property type="entry name" value="TASTE RECEPTOR TYPE 2"/>
    <property type="match status" value="1"/>
</dbReference>
<feature type="transmembrane region" description="Helical" evidence="13">
    <location>
        <begin position="140"/>
        <end position="160"/>
    </location>
</feature>
<keyword evidence="7 12" id="KW-0297">G-protein coupled receptor</keyword>
<feature type="transmembrane region" description="Helical" evidence="13">
    <location>
        <begin position="199"/>
        <end position="217"/>
    </location>
</feature>
<sequence>MENFNHSSSQTSDQAPSNSYQSVSMGIIVFETLLGSLANGFMVLKNLLDLMSHGHLGSCDYLLIGLGLSRFAFLWVLFISYLMNFLQSSLGATSILSLFLVFNNTSLWFATWLCVFYCIRIVDIQNRVFVFFKRNFDRCLPVFFVISIVMSLVSSLPILYGGVFDRASSQNSSRGIQSAMPFSSTNTVLLLEISSVGSIFPFLIFSVAAWLVVMSLWKHTIKMKKQEQSSFKKPSLEAHYGAAKAVANFFLFYTIFVLFFNLYQARVLSPESIGGCLCTMFIGSYPSVHSLLLVYQNNKLHKTLVTFFPKWLCCYQEDTNDSQTN</sequence>
<feature type="transmembrane region" description="Helical" evidence="13">
    <location>
        <begin position="20"/>
        <end position="41"/>
    </location>
</feature>
<evidence type="ECO:0000256" key="11">
    <source>
        <dbReference type="RuleBase" id="RU004423"/>
    </source>
</evidence>
<keyword evidence="8 12" id="KW-0472">Membrane</keyword>
<comment type="similarity">
    <text evidence="2 11">Belongs to the G-protein coupled receptor T2R family.</text>
</comment>
<reference evidence="14" key="1">
    <citation type="thesis" date="2020" institute="ProQuest LLC" country="789 East Eisenhower Parkway, Ann Arbor, MI, USA">
        <title>Comparative Genomics and Chromosome Evolution.</title>
        <authorList>
            <person name="Mudd A.B."/>
        </authorList>
    </citation>
    <scope>NUCLEOTIDE SEQUENCE</scope>
    <source>
        <strain evidence="14">Female2</strain>
        <tissue evidence="14">Blood</tissue>
    </source>
</reference>
<evidence type="ECO:0000313" key="14">
    <source>
        <dbReference type="EMBL" id="KAG8435619.1"/>
    </source>
</evidence>
<dbReference type="Proteomes" id="UP000812440">
    <property type="component" value="Chromosome 7"/>
</dbReference>
<evidence type="ECO:0000256" key="3">
    <source>
        <dbReference type="ARBA" id="ARBA00022480"/>
    </source>
</evidence>
<keyword evidence="4 12" id="KW-0716">Sensory transduction</keyword>
<feature type="transmembrane region" description="Helical" evidence="13">
    <location>
        <begin position="61"/>
        <end position="83"/>
    </location>
</feature>
<keyword evidence="5 12" id="KW-0812">Transmembrane</keyword>
<dbReference type="EMBL" id="JAACNH010000008">
    <property type="protein sequence ID" value="KAG8435619.1"/>
    <property type="molecule type" value="Genomic_DNA"/>
</dbReference>
<evidence type="ECO:0000256" key="12">
    <source>
        <dbReference type="RuleBase" id="RU004424"/>
    </source>
</evidence>
<feature type="transmembrane region" description="Helical" evidence="13">
    <location>
        <begin position="272"/>
        <end position="295"/>
    </location>
</feature>
<dbReference type="PANTHER" id="PTHR11394:SF151">
    <property type="entry name" value="TASTE RECEPTOR TYPE 2"/>
    <property type="match status" value="1"/>
</dbReference>
<proteinExistence type="inferred from homology"/>
<keyword evidence="9 12" id="KW-0675">Receptor</keyword>
<evidence type="ECO:0000256" key="7">
    <source>
        <dbReference type="ARBA" id="ARBA00023040"/>
    </source>
</evidence>
<evidence type="ECO:0000256" key="10">
    <source>
        <dbReference type="ARBA" id="ARBA00023224"/>
    </source>
</evidence>
<protein>
    <recommendedName>
        <fullName evidence="12">Taste receptor type 2</fullName>
    </recommendedName>
</protein>
<dbReference type="SUPFAM" id="SSF81321">
    <property type="entry name" value="Family A G protein-coupled receptor-like"/>
    <property type="match status" value="1"/>
</dbReference>
<dbReference type="FunFam" id="1.20.1070.10:FF:000055">
    <property type="entry name" value="Taste receptor type 2"/>
    <property type="match status" value="1"/>
</dbReference>
<name>A0A8T2IRN6_9PIPI</name>
<evidence type="ECO:0000256" key="4">
    <source>
        <dbReference type="ARBA" id="ARBA00022606"/>
    </source>
</evidence>
<dbReference type="Gene3D" id="1.20.1070.10">
    <property type="entry name" value="Rhodopsin 7-helix transmembrane proteins"/>
    <property type="match status" value="1"/>
</dbReference>
<organism evidence="14 15">
    <name type="scientific">Hymenochirus boettgeri</name>
    <name type="common">Congo dwarf clawed frog</name>
    <dbReference type="NCBI Taxonomy" id="247094"/>
    <lineage>
        <taxon>Eukaryota</taxon>
        <taxon>Metazoa</taxon>
        <taxon>Chordata</taxon>
        <taxon>Craniata</taxon>
        <taxon>Vertebrata</taxon>
        <taxon>Euteleostomi</taxon>
        <taxon>Amphibia</taxon>
        <taxon>Batrachia</taxon>
        <taxon>Anura</taxon>
        <taxon>Pipoidea</taxon>
        <taxon>Pipidae</taxon>
        <taxon>Pipinae</taxon>
        <taxon>Hymenochirus</taxon>
    </lineage>
</organism>
<dbReference type="OrthoDB" id="8876749at2759"/>
<evidence type="ECO:0000256" key="8">
    <source>
        <dbReference type="ARBA" id="ARBA00023136"/>
    </source>
</evidence>
<dbReference type="Pfam" id="PF05296">
    <property type="entry name" value="TAS2R"/>
    <property type="match status" value="1"/>
</dbReference>
<keyword evidence="6 13" id="KW-1133">Transmembrane helix</keyword>
<feature type="transmembrane region" description="Helical" evidence="13">
    <location>
        <begin position="95"/>
        <end position="119"/>
    </location>
</feature>
<dbReference type="GO" id="GO:0004930">
    <property type="term" value="F:G protein-coupled receptor activity"/>
    <property type="evidence" value="ECO:0007669"/>
    <property type="project" value="UniProtKB-KW"/>
</dbReference>
<evidence type="ECO:0000256" key="9">
    <source>
        <dbReference type="ARBA" id="ARBA00023170"/>
    </source>
</evidence>
<keyword evidence="15" id="KW-1185">Reference proteome</keyword>
<evidence type="ECO:0000256" key="2">
    <source>
        <dbReference type="ARBA" id="ARBA00007376"/>
    </source>
</evidence>